<dbReference type="InterPro" id="IPR000182">
    <property type="entry name" value="GNAT_dom"/>
</dbReference>
<dbReference type="Gene3D" id="3.40.630.30">
    <property type="match status" value="1"/>
</dbReference>
<dbReference type="InterPro" id="IPR051531">
    <property type="entry name" value="N-acetyltransferase"/>
</dbReference>
<comment type="caution">
    <text evidence="2">The sequence shown here is derived from an EMBL/GenBank/DDBJ whole genome shotgun (WGS) entry which is preliminary data.</text>
</comment>
<accession>A0A433X4W2</accession>
<dbReference type="PROSITE" id="PS51186">
    <property type="entry name" value="GNAT"/>
    <property type="match status" value="1"/>
</dbReference>
<reference evidence="2 3" key="1">
    <citation type="submission" date="2018-12" db="EMBL/GenBank/DDBJ databases">
        <authorList>
            <person name="Sun L."/>
            <person name="Chen Z."/>
        </authorList>
    </citation>
    <scope>NUCLEOTIDE SEQUENCE [LARGE SCALE GENOMIC DNA]</scope>
    <source>
        <strain evidence="2 3">3-5-3</strain>
    </source>
</reference>
<keyword evidence="3" id="KW-1185">Reference proteome</keyword>
<sequence length="181" mass="20587">MLDRAAIRNSYPLIRTDRLVLRKITPEDERNLYNCISDPSVYPHLGLHSFSALFPSRLYRYFEESNRTLATLHFAVSLHEDTSLMGLVSLQKWDDKQGTAILGYCISPVYWNKGIATEAVRAVIDFGIHELGLKKIRGRCEEDNKASQKVMLNCGMIREDEPLDSTDISGYTSLISFVLQV</sequence>
<protein>
    <submittedName>
        <fullName evidence="2">N-acetyltransferase</fullName>
    </submittedName>
</protein>
<dbReference type="InterPro" id="IPR016181">
    <property type="entry name" value="Acyl_CoA_acyltransferase"/>
</dbReference>
<dbReference type="PANTHER" id="PTHR43792">
    <property type="entry name" value="GNAT FAMILY, PUTATIVE (AFU_ORTHOLOGUE AFUA_3G00765)-RELATED-RELATED"/>
    <property type="match status" value="1"/>
</dbReference>
<dbReference type="CDD" id="cd04301">
    <property type="entry name" value="NAT_SF"/>
    <property type="match status" value="1"/>
</dbReference>
<evidence type="ECO:0000259" key="1">
    <source>
        <dbReference type="PROSITE" id="PS51186"/>
    </source>
</evidence>
<dbReference type="EMBL" id="RZNX01000007">
    <property type="protein sequence ID" value="RUT29129.1"/>
    <property type="molecule type" value="Genomic_DNA"/>
</dbReference>
<proteinExistence type="predicted"/>
<keyword evidence="2" id="KW-0808">Transferase</keyword>
<dbReference type="RefSeq" id="WP_127200160.1">
    <property type="nucleotide sequence ID" value="NZ_RZNX01000007.1"/>
</dbReference>
<gene>
    <name evidence="2" type="ORF">EJP77_15525</name>
</gene>
<dbReference type="GO" id="GO:0016747">
    <property type="term" value="F:acyltransferase activity, transferring groups other than amino-acyl groups"/>
    <property type="evidence" value="ECO:0007669"/>
    <property type="project" value="InterPro"/>
</dbReference>
<dbReference type="Proteomes" id="UP000272464">
    <property type="component" value="Unassembled WGS sequence"/>
</dbReference>
<dbReference type="AlphaFoldDB" id="A0A433X4W2"/>
<dbReference type="SUPFAM" id="SSF55729">
    <property type="entry name" value="Acyl-CoA N-acyltransferases (Nat)"/>
    <property type="match status" value="1"/>
</dbReference>
<dbReference type="Pfam" id="PF13302">
    <property type="entry name" value="Acetyltransf_3"/>
    <property type="match status" value="1"/>
</dbReference>
<name>A0A433X4W2_9BACL</name>
<dbReference type="OrthoDB" id="2636883at2"/>
<feature type="domain" description="N-acetyltransferase" evidence="1">
    <location>
        <begin position="19"/>
        <end position="181"/>
    </location>
</feature>
<evidence type="ECO:0000313" key="2">
    <source>
        <dbReference type="EMBL" id="RUT29129.1"/>
    </source>
</evidence>
<organism evidence="2 3">
    <name type="scientific">Paenibacillus zeisoli</name>
    <dbReference type="NCBI Taxonomy" id="2496267"/>
    <lineage>
        <taxon>Bacteria</taxon>
        <taxon>Bacillati</taxon>
        <taxon>Bacillota</taxon>
        <taxon>Bacilli</taxon>
        <taxon>Bacillales</taxon>
        <taxon>Paenibacillaceae</taxon>
        <taxon>Paenibacillus</taxon>
    </lineage>
</organism>
<evidence type="ECO:0000313" key="3">
    <source>
        <dbReference type="Proteomes" id="UP000272464"/>
    </source>
</evidence>